<keyword evidence="1" id="KW-1133">Transmembrane helix</keyword>
<evidence type="ECO:0000313" key="2">
    <source>
        <dbReference type="EMBL" id="QHU22161.1"/>
    </source>
</evidence>
<name>A0A6C0KY34_9ZZZZ</name>
<proteinExistence type="predicted"/>
<accession>A0A6C0KY34</accession>
<evidence type="ECO:0000256" key="1">
    <source>
        <dbReference type="SAM" id="Phobius"/>
    </source>
</evidence>
<feature type="transmembrane region" description="Helical" evidence="1">
    <location>
        <begin position="20"/>
        <end position="42"/>
    </location>
</feature>
<keyword evidence="1" id="KW-0812">Transmembrane</keyword>
<reference evidence="2" key="1">
    <citation type="journal article" date="2020" name="Nature">
        <title>Giant virus diversity and host interactions through global metagenomics.</title>
        <authorList>
            <person name="Schulz F."/>
            <person name="Roux S."/>
            <person name="Paez-Espino D."/>
            <person name="Jungbluth S."/>
            <person name="Walsh D.A."/>
            <person name="Denef V.J."/>
            <person name="McMahon K.D."/>
            <person name="Konstantinidis K.T."/>
            <person name="Eloe-Fadrosh E.A."/>
            <person name="Kyrpides N.C."/>
            <person name="Woyke T."/>
        </authorList>
    </citation>
    <scope>NUCLEOTIDE SEQUENCE</scope>
    <source>
        <strain evidence="2">GVMAG-S-3300013286-35</strain>
    </source>
</reference>
<protein>
    <submittedName>
        <fullName evidence="2">Uncharacterized protein</fullName>
    </submittedName>
</protein>
<keyword evidence="1" id="KW-0472">Membrane</keyword>
<organism evidence="2">
    <name type="scientific">viral metagenome</name>
    <dbReference type="NCBI Taxonomy" id="1070528"/>
    <lineage>
        <taxon>unclassified sequences</taxon>
        <taxon>metagenomes</taxon>
        <taxon>organismal metagenomes</taxon>
    </lineage>
</organism>
<dbReference type="AlphaFoldDB" id="A0A6C0KY34"/>
<sequence>MNAPAGLNALNGRPVAEESILSVYQIIGIVVIFTIIASVVSYSKDLFQFDFGSVWAKYVPSIPYLNSYLSPTGTTMEDETRSGPAALDYPNKMPVTPTIEAKDAATASQTWCLVGEDMTGRWCVQVQGVKACEADRTFSSKNACEKK</sequence>
<dbReference type="EMBL" id="MN740998">
    <property type="protein sequence ID" value="QHU22161.1"/>
    <property type="molecule type" value="Genomic_DNA"/>
</dbReference>